<keyword evidence="1" id="KW-1133">Transmembrane helix</keyword>
<dbReference type="Pfam" id="PF26604">
    <property type="entry name" value="CBU_0592"/>
    <property type="match status" value="1"/>
</dbReference>
<keyword evidence="1" id="KW-0472">Membrane</keyword>
<keyword evidence="1" id="KW-0812">Transmembrane</keyword>
<evidence type="ECO:0000256" key="1">
    <source>
        <dbReference type="SAM" id="Phobius"/>
    </source>
</evidence>
<feature type="transmembrane region" description="Helical" evidence="1">
    <location>
        <begin position="28"/>
        <end position="48"/>
    </location>
</feature>
<gene>
    <name evidence="3" type="ORF">GBA63_07915</name>
</gene>
<reference evidence="3 4" key="1">
    <citation type="submission" date="2019-10" db="EMBL/GenBank/DDBJ databases">
        <title>Rubrobacter sp nov SCSIO 52090 isolated from a deep-sea sediment in the South China Sea.</title>
        <authorList>
            <person name="Chen R.W."/>
        </authorList>
    </citation>
    <scope>NUCLEOTIDE SEQUENCE [LARGE SCALE GENOMIC DNA]</scope>
    <source>
        <strain evidence="3 4">SCSIO 52909</strain>
    </source>
</reference>
<name>A0A6G8Q7W2_9ACTN</name>
<evidence type="ECO:0000313" key="4">
    <source>
        <dbReference type="Proteomes" id="UP000501452"/>
    </source>
</evidence>
<feature type="transmembrane region" description="Helical" evidence="1">
    <location>
        <begin position="55"/>
        <end position="73"/>
    </location>
</feature>
<feature type="domain" description="CBU-0592-like" evidence="2">
    <location>
        <begin position="2"/>
        <end position="76"/>
    </location>
</feature>
<keyword evidence="4" id="KW-1185">Reference proteome</keyword>
<dbReference type="KEGG" id="rub:GBA63_07915"/>
<evidence type="ECO:0000313" key="3">
    <source>
        <dbReference type="EMBL" id="QIN82574.1"/>
    </source>
</evidence>
<accession>A0A6G8Q7W2</accession>
<proteinExistence type="predicted"/>
<evidence type="ECO:0000259" key="2">
    <source>
        <dbReference type="Pfam" id="PF26604"/>
    </source>
</evidence>
<organism evidence="3 4">
    <name type="scientific">Rubrobacter tropicus</name>
    <dbReference type="NCBI Taxonomy" id="2653851"/>
    <lineage>
        <taxon>Bacteria</taxon>
        <taxon>Bacillati</taxon>
        <taxon>Actinomycetota</taxon>
        <taxon>Rubrobacteria</taxon>
        <taxon>Rubrobacterales</taxon>
        <taxon>Rubrobacteraceae</taxon>
        <taxon>Rubrobacter</taxon>
    </lineage>
</organism>
<protein>
    <recommendedName>
        <fullName evidence="2">CBU-0592-like domain-containing protein</fullName>
    </recommendedName>
</protein>
<dbReference type="EMBL" id="CP045119">
    <property type="protein sequence ID" value="QIN82574.1"/>
    <property type="molecule type" value="Genomic_DNA"/>
</dbReference>
<dbReference type="InterPro" id="IPR058058">
    <property type="entry name" value="CBU_0592-like"/>
</dbReference>
<dbReference type="AlphaFoldDB" id="A0A6G8Q7W2"/>
<dbReference type="Proteomes" id="UP000501452">
    <property type="component" value="Chromosome"/>
</dbReference>
<dbReference type="NCBIfam" id="NF047864">
    <property type="entry name" value="CBU_0592_membra"/>
    <property type="match status" value="1"/>
</dbReference>
<sequence>MQIVSIIGALVVLGAFVADQLGWITPSRLSYALANFVGAGLLTVVAVVDRQIGFILLQGAWTLISLWGAAAILRSRGASPLRGGRRGEEP</sequence>